<dbReference type="Proteomes" id="UP000494165">
    <property type="component" value="Unassembled WGS sequence"/>
</dbReference>
<dbReference type="GO" id="GO:0000922">
    <property type="term" value="C:spindle pole"/>
    <property type="evidence" value="ECO:0007669"/>
    <property type="project" value="InterPro"/>
</dbReference>
<evidence type="ECO:0000259" key="6">
    <source>
        <dbReference type="Pfam" id="PF04130"/>
    </source>
</evidence>
<dbReference type="GO" id="GO:0000278">
    <property type="term" value="P:mitotic cell cycle"/>
    <property type="evidence" value="ECO:0007669"/>
    <property type="project" value="TreeGrafter"/>
</dbReference>
<dbReference type="PANTHER" id="PTHR19302">
    <property type="entry name" value="GAMMA TUBULIN COMPLEX PROTEIN"/>
    <property type="match status" value="1"/>
</dbReference>
<organism evidence="8 9">
    <name type="scientific">Cloeon dipterum</name>
    <dbReference type="NCBI Taxonomy" id="197152"/>
    <lineage>
        <taxon>Eukaryota</taxon>
        <taxon>Metazoa</taxon>
        <taxon>Ecdysozoa</taxon>
        <taxon>Arthropoda</taxon>
        <taxon>Hexapoda</taxon>
        <taxon>Insecta</taxon>
        <taxon>Pterygota</taxon>
        <taxon>Palaeoptera</taxon>
        <taxon>Ephemeroptera</taxon>
        <taxon>Pisciforma</taxon>
        <taxon>Baetidae</taxon>
        <taxon>Cloeon</taxon>
    </lineage>
</organism>
<evidence type="ECO:0000256" key="3">
    <source>
        <dbReference type="ARBA" id="ARBA00022701"/>
    </source>
</evidence>
<comment type="caution">
    <text evidence="8">The sequence shown here is derived from an EMBL/GenBank/DDBJ whole genome shotgun (WGS) entry which is preliminary data.</text>
</comment>
<feature type="domain" description="Gamma tubulin complex component C-terminal" evidence="6">
    <location>
        <begin position="354"/>
        <end position="668"/>
    </location>
</feature>
<dbReference type="GO" id="GO:0043015">
    <property type="term" value="F:gamma-tubulin binding"/>
    <property type="evidence" value="ECO:0007669"/>
    <property type="project" value="InterPro"/>
</dbReference>
<dbReference type="InterPro" id="IPR007259">
    <property type="entry name" value="GCP"/>
</dbReference>
<comment type="subcellular location">
    <subcellularLocation>
        <location evidence="5">Cytoplasm</location>
        <location evidence="5">Cytoskeleton</location>
        <location evidence="5">Microtubule organizing center</location>
    </subcellularLocation>
</comment>
<dbReference type="GO" id="GO:0000930">
    <property type="term" value="C:gamma-tubulin complex"/>
    <property type="evidence" value="ECO:0007669"/>
    <property type="project" value="TreeGrafter"/>
</dbReference>
<dbReference type="OrthoDB" id="5860513at2759"/>
<evidence type="ECO:0000256" key="4">
    <source>
        <dbReference type="ARBA" id="ARBA00023212"/>
    </source>
</evidence>
<name>A0A8S1DCC5_9INSE</name>
<dbReference type="EMBL" id="CADEPI010000201">
    <property type="protein sequence ID" value="CAB3380138.1"/>
    <property type="molecule type" value="Genomic_DNA"/>
</dbReference>
<dbReference type="GO" id="GO:0005874">
    <property type="term" value="C:microtubule"/>
    <property type="evidence" value="ECO:0007669"/>
    <property type="project" value="UniProtKB-KW"/>
</dbReference>
<evidence type="ECO:0000256" key="2">
    <source>
        <dbReference type="ARBA" id="ARBA00022490"/>
    </source>
</evidence>
<dbReference type="InterPro" id="IPR042241">
    <property type="entry name" value="GCP_C_sf"/>
</dbReference>
<feature type="domain" description="Gamma tubulin complex component protein N-terminal" evidence="7">
    <location>
        <begin position="53"/>
        <end position="305"/>
    </location>
</feature>
<dbReference type="GO" id="GO:0051011">
    <property type="term" value="F:microtubule minus-end binding"/>
    <property type="evidence" value="ECO:0007669"/>
    <property type="project" value="TreeGrafter"/>
</dbReference>
<evidence type="ECO:0000256" key="1">
    <source>
        <dbReference type="ARBA" id="ARBA00010337"/>
    </source>
</evidence>
<keyword evidence="9" id="KW-1185">Reference proteome</keyword>
<keyword evidence="4 5" id="KW-0206">Cytoskeleton</keyword>
<evidence type="ECO:0000313" key="8">
    <source>
        <dbReference type="EMBL" id="CAB3380138.1"/>
    </source>
</evidence>
<accession>A0A8S1DCC5</accession>
<dbReference type="AlphaFoldDB" id="A0A8S1DCC5"/>
<sequence length="670" mass="77371">MENLNECRLEIEMEISGNLTLLETCPEGQAIQNSFDAKAGDEQQKSHIEQEAVRELLYAFQGICGNILSRNELVKDHLRFKMSTEHGGRTLQHQVLHLAVLGTMYQKVNSFIELHSLHGESLFFSALASALRQQLTSFLGLLAHLECQLTSQKITLLQLRVKTLGAKNHLSWLVTITEACKFQLGCNVMSTLHNLMLTFGGNPHALRSASPIYLKVSEIFYRLLKEWLLCARPTDPFDEFFIAITDSQPEASILKPDFYELRTLMCPNNLSKAQINRIMKAGQNYAFLKKILGEKQPLEELHLKLDKIIETVITDADHGVNAWETDGVMHTFLIEMERKISQKLADALLRHGKLYVHLEILTGFFLLRQSGFAAQLIMKTFDMLSAAAPLVSEYILREQLRLAINNTTSPEQEDVHLEKRFKIHFKSQPEHNLGWDSFSVTYELEEANPVALVVTNEVLEKYYFCFREILQLRRMEWMLCDILKSIKTTYRKLHQLTGGERGVLNHMHLMAKEMHVLIQQVLNNILQVRLQVNWHHFCEEIKSIASIEAVRDLHQKYLTSIEVCLFSEQMHEMLDLTIELNDLFQSFMLAFKLPLPSQRHTRDDVSCSNNGTTTPSKNIFSPSSVPKRLEHLRSDFYMLVMNFLLVVKQRPEEDMQNLYEFINLNNFYRA</sequence>
<dbReference type="InterPro" id="IPR041470">
    <property type="entry name" value="GCP_N"/>
</dbReference>
<dbReference type="Gene3D" id="1.20.120.1900">
    <property type="entry name" value="Gamma-tubulin complex, C-terminal domain"/>
    <property type="match status" value="1"/>
</dbReference>
<protein>
    <recommendedName>
        <fullName evidence="5">Gamma-tubulin complex component</fullName>
    </recommendedName>
</protein>
<dbReference type="Pfam" id="PF04130">
    <property type="entry name" value="GCP_C_terminal"/>
    <property type="match status" value="1"/>
</dbReference>
<dbReference type="GO" id="GO:0007020">
    <property type="term" value="P:microtubule nucleation"/>
    <property type="evidence" value="ECO:0007669"/>
    <property type="project" value="InterPro"/>
</dbReference>
<reference evidence="8 9" key="1">
    <citation type="submission" date="2020-04" db="EMBL/GenBank/DDBJ databases">
        <authorList>
            <person name="Alioto T."/>
            <person name="Alioto T."/>
            <person name="Gomez Garrido J."/>
        </authorList>
    </citation>
    <scope>NUCLEOTIDE SEQUENCE [LARGE SCALE GENOMIC DNA]</scope>
</reference>
<dbReference type="Pfam" id="PF17681">
    <property type="entry name" value="GCP_N_terminal"/>
    <property type="match status" value="1"/>
</dbReference>
<evidence type="ECO:0000259" key="7">
    <source>
        <dbReference type="Pfam" id="PF17681"/>
    </source>
</evidence>
<evidence type="ECO:0000256" key="5">
    <source>
        <dbReference type="RuleBase" id="RU363050"/>
    </source>
</evidence>
<dbReference type="GO" id="GO:0031122">
    <property type="term" value="P:cytoplasmic microtubule organization"/>
    <property type="evidence" value="ECO:0007669"/>
    <property type="project" value="TreeGrafter"/>
</dbReference>
<comment type="similarity">
    <text evidence="1 5">Belongs to the TUBGCP family.</text>
</comment>
<keyword evidence="2 5" id="KW-0963">Cytoplasm</keyword>
<proteinExistence type="inferred from homology"/>
<gene>
    <name evidence="8" type="ORF">CLODIP_2_CD07087</name>
</gene>
<dbReference type="InterPro" id="IPR040457">
    <property type="entry name" value="GCP_C"/>
</dbReference>
<evidence type="ECO:0000313" key="9">
    <source>
        <dbReference type="Proteomes" id="UP000494165"/>
    </source>
</evidence>
<dbReference type="GO" id="GO:0051321">
    <property type="term" value="P:meiotic cell cycle"/>
    <property type="evidence" value="ECO:0007669"/>
    <property type="project" value="TreeGrafter"/>
</dbReference>
<dbReference type="GO" id="GO:0051225">
    <property type="term" value="P:spindle assembly"/>
    <property type="evidence" value="ECO:0007669"/>
    <property type="project" value="TreeGrafter"/>
</dbReference>
<keyword evidence="3 5" id="KW-0493">Microtubule</keyword>